<comment type="caution">
    <text evidence="2">The sequence shown here is derived from an EMBL/GenBank/DDBJ whole genome shotgun (WGS) entry which is preliminary data.</text>
</comment>
<accession>A0AA39WZN9</accession>
<dbReference type="AlphaFoldDB" id="A0AA39WZN9"/>
<organism evidence="2 3">
    <name type="scientific">Bombardia bombarda</name>
    <dbReference type="NCBI Taxonomy" id="252184"/>
    <lineage>
        <taxon>Eukaryota</taxon>
        <taxon>Fungi</taxon>
        <taxon>Dikarya</taxon>
        <taxon>Ascomycota</taxon>
        <taxon>Pezizomycotina</taxon>
        <taxon>Sordariomycetes</taxon>
        <taxon>Sordariomycetidae</taxon>
        <taxon>Sordariales</taxon>
        <taxon>Lasiosphaeriaceae</taxon>
        <taxon>Bombardia</taxon>
    </lineage>
</organism>
<dbReference type="EMBL" id="JAULSR010000003">
    <property type="protein sequence ID" value="KAK0624594.1"/>
    <property type="molecule type" value="Genomic_DNA"/>
</dbReference>
<evidence type="ECO:0000313" key="3">
    <source>
        <dbReference type="Proteomes" id="UP001174934"/>
    </source>
</evidence>
<sequence>MTRFDPLSMTFSVVVGAVDAVPMAVLQPQPPELSVEDCIDMGRCPSQYLADEQLHYFVVVAVTVASVFAVMRSISSTLETVPKVRIVGRARHRDIFGKVSRASTIDRVPTSER</sequence>
<name>A0AA39WZN9_9PEZI</name>
<evidence type="ECO:0000256" key="1">
    <source>
        <dbReference type="SAM" id="Phobius"/>
    </source>
</evidence>
<gene>
    <name evidence="2" type="ORF">B0T17DRAFT_530544</name>
</gene>
<reference evidence="2" key="1">
    <citation type="submission" date="2023-06" db="EMBL/GenBank/DDBJ databases">
        <title>Genome-scale phylogeny and comparative genomics of the fungal order Sordariales.</title>
        <authorList>
            <consortium name="Lawrence Berkeley National Laboratory"/>
            <person name="Hensen N."/>
            <person name="Bonometti L."/>
            <person name="Westerberg I."/>
            <person name="Brannstrom I.O."/>
            <person name="Guillou S."/>
            <person name="Cros-Aarteil S."/>
            <person name="Calhoun S."/>
            <person name="Haridas S."/>
            <person name="Kuo A."/>
            <person name="Mondo S."/>
            <person name="Pangilinan J."/>
            <person name="Riley R."/>
            <person name="LaButti K."/>
            <person name="Andreopoulos B."/>
            <person name="Lipzen A."/>
            <person name="Chen C."/>
            <person name="Yanf M."/>
            <person name="Daum C."/>
            <person name="Ng V."/>
            <person name="Clum A."/>
            <person name="Steindorff A."/>
            <person name="Ohm R."/>
            <person name="Martin F."/>
            <person name="Silar P."/>
            <person name="Natvig D."/>
            <person name="Lalanne C."/>
            <person name="Gautier V."/>
            <person name="Ament-velasquez S.L."/>
            <person name="Kruys A."/>
            <person name="Hutchinson M.I."/>
            <person name="Powell A.J."/>
            <person name="Barry K."/>
            <person name="Miller A.N."/>
            <person name="Grigoriev I.V."/>
            <person name="Debuchy R."/>
            <person name="Gladieux P."/>
            <person name="Thoren M.H."/>
            <person name="Johannesson H."/>
        </authorList>
    </citation>
    <scope>NUCLEOTIDE SEQUENCE</scope>
    <source>
        <strain evidence="2">SMH3391-2</strain>
    </source>
</reference>
<keyword evidence="1" id="KW-1133">Transmembrane helix</keyword>
<proteinExistence type="predicted"/>
<evidence type="ECO:0000313" key="2">
    <source>
        <dbReference type="EMBL" id="KAK0624594.1"/>
    </source>
</evidence>
<keyword evidence="1" id="KW-0812">Transmembrane</keyword>
<dbReference type="Proteomes" id="UP001174934">
    <property type="component" value="Unassembled WGS sequence"/>
</dbReference>
<feature type="transmembrane region" description="Helical" evidence="1">
    <location>
        <begin position="54"/>
        <end position="75"/>
    </location>
</feature>
<protein>
    <submittedName>
        <fullName evidence="2">Uncharacterized protein</fullName>
    </submittedName>
</protein>
<keyword evidence="3" id="KW-1185">Reference proteome</keyword>
<keyword evidence="1" id="KW-0472">Membrane</keyword>